<dbReference type="EMBL" id="QRVT01000002">
    <property type="protein sequence ID" value="RGS65046.1"/>
    <property type="molecule type" value="Genomic_DNA"/>
</dbReference>
<keyword evidence="2" id="KW-0229">DNA integration</keyword>
<dbReference type="Pfam" id="PF14659">
    <property type="entry name" value="Phage_int_SAM_3"/>
    <property type="match status" value="1"/>
</dbReference>
<dbReference type="InterPro" id="IPR011010">
    <property type="entry name" value="DNA_brk_join_enz"/>
</dbReference>
<feature type="domain" description="Tyr recombinase" evidence="5">
    <location>
        <begin position="166"/>
        <end position="357"/>
    </location>
</feature>
<dbReference type="Gene3D" id="1.10.443.10">
    <property type="entry name" value="Intergrase catalytic core"/>
    <property type="match status" value="1"/>
</dbReference>
<evidence type="ECO:0000256" key="1">
    <source>
        <dbReference type="ARBA" id="ARBA00008857"/>
    </source>
</evidence>
<dbReference type="Pfam" id="PF00589">
    <property type="entry name" value="Phage_integrase"/>
    <property type="match status" value="1"/>
</dbReference>
<dbReference type="GO" id="GO:0003677">
    <property type="term" value="F:DNA binding"/>
    <property type="evidence" value="ECO:0007669"/>
    <property type="project" value="UniProtKB-KW"/>
</dbReference>
<comment type="similarity">
    <text evidence="1">Belongs to the 'phage' integrase family.</text>
</comment>
<dbReference type="AlphaFoldDB" id="A0A412K8D8"/>
<proteinExistence type="inferred from homology"/>
<keyword evidence="3" id="KW-0238">DNA-binding</keyword>
<gene>
    <name evidence="6" type="ORF">DWX79_05435</name>
</gene>
<dbReference type="InterPro" id="IPR050808">
    <property type="entry name" value="Phage_Integrase"/>
</dbReference>
<dbReference type="GO" id="GO:0015074">
    <property type="term" value="P:DNA integration"/>
    <property type="evidence" value="ECO:0007669"/>
    <property type="project" value="UniProtKB-KW"/>
</dbReference>
<dbReference type="Gene3D" id="1.10.150.130">
    <property type="match status" value="1"/>
</dbReference>
<dbReference type="GO" id="GO:0006310">
    <property type="term" value="P:DNA recombination"/>
    <property type="evidence" value="ECO:0007669"/>
    <property type="project" value="UniProtKB-KW"/>
</dbReference>
<reference evidence="6 7" key="1">
    <citation type="submission" date="2018-08" db="EMBL/GenBank/DDBJ databases">
        <title>A genome reference for cultivated species of the human gut microbiota.</title>
        <authorList>
            <person name="Zou Y."/>
            <person name="Xue W."/>
            <person name="Luo G."/>
        </authorList>
    </citation>
    <scope>NUCLEOTIDE SEQUENCE [LARGE SCALE GENOMIC DNA]</scope>
    <source>
        <strain evidence="6 7">AF21-27</strain>
    </source>
</reference>
<dbReference type="InterPro" id="IPR004107">
    <property type="entry name" value="Integrase_SAM-like_N"/>
</dbReference>
<keyword evidence="4" id="KW-0233">DNA recombination</keyword>
<sequence length="375" mass="41986">MAYTIRQYQTKSGKRYEVRYRKPDGTPTGKRGFKRKMDADAWGAANVTTAKSVGAYIDPQAGRRLVEDFWEPWLAAKKTESKAGTIDLIDRVWRIHVKPKWGMREVQSITHDEVQVWVSELAETKSASLTRRAFFTLSALVRKAKADKCIHDNPCDDIALPRMIPKKHIYLSIGQLLALADASGWHRPIVLTLGLCGLRWGELVGLQVGDVDFERQRIHVLRTVSEIRDRFVVDTPKTGETRTVIFPSLLRPCLDEACRGRQTSDLLFPDSRTGSYLRRVHGRYRGDWFCRAKHAVLDEDAAASMTVHDLRHTCASLLVHAGANVKAVQRQLGHKSAAMTLDVYADLFDADLDAVGEAIDGLLIKAIGEGRSLAA</sequence>
<evidence type="ECO:0000256" key="4">
    <source>
        <dbReference type="ARBA" id="ARBA00023172"/>
    </source>
</evidence>
<dbReference type="InterPro" id="IPR013762">
    <property type="entry name" value="Integrase-like_cat_sf"/>
</dbReference>
<evidence type="ECO:0000313" key="7">
    <source>
        <dbReference type="Proteomes" id="UP000285462"/>
    </source>
</evidence>
<dbReference type="PANTHER" id="PTHR30629">
    <property type="entry name" value="PROPHAGE INTEGRASE"/>
    <property type="match status" value="1"/>
</dbReference>
<evidence type="ECO:0000313" key="6">
    <source>
        <dbReference type="EMBL" id="RGS65046.1"/>
    </source>
</evidence>
<comment type="caution">
    <text evidence="6">The sequence shown here is derived from an EMBL/GenBank/DDBJ whole genome shotgun (WGS) entry which is preliminary data.</text>
</comment>
<dbReference type="InterPro" id="IPR002104">
    <property type="entry name" value="Integrase_catalytic"/>
</dbReference>
<dbReference type="CDD" id="cd01189">
    <property type="entry name" value="INT_ICEBs1_C_like"/>
    <property type="match status" value="1"/>
</dbReference>
<accession>A0A412K8D8</accession>
<dbReference type="InterPro" id="IPR010998">
    <property type="entry name" value="Integrase_recombinase_N"/>
</dbReference>
<dbReference type="RefSeq" id="WP_117759789.1">
    <property type="nucleotide sequence ID" value="NZ_QRVT01000002.1"/>
</dbReference>
<dbReference type="PANTHER" id="PTHR30629:SF2">
    <property type="entry name" value="PROPHAGE INTEGRASE INTS-RELATED"/>
    <property type="match status" value="1"/>
</dbReference>
<dbReference type="PROSITE" id="PS51898">
    <property type="entry name" value="TYR_RECOMBINASE"/>
    <property type="match status" value="1"/>
</dbReference>
<dbReference type="Proteomes" id="UP000285462">
    <property type="component" value="Unassembled WGS sequence"/>
</dbReference>
<organism evidence="6 7">
    <name type="scientific">Bifidobacterium adolescentis</name>
    <dbReference type="NCBI Taxonomy" id="1680"/>
    <lineage>
        <taxon>Bacteria</taxon>
        <taxon>Bacillati</taxon>
        <taxon>Actinomycetota</taxon>
        <taxon>Actinomycetes</taxon>
        <taxon>Bifidobacteriales</taxon>
        <taxon>Bifidobacteriaceae</taxon>
        <taxon>Bifidobacterium</taxon>
    </lineage>
</organism>
<evidence type="ECO:0000259" key="5">
    <source>
        <dbReference type="PROSITE" id="PS51898"/>
    </source>
</evidence>
<dbReference type="SUPFAM" id="SSF56349">
    <property type="entry name" value="DNA breaking-rejoining enzymes"/>
    <property type="match status" value="1"/>
</dbReference>
<evidence type="ECO:0000256" key="3">
    <source>
        <dbReference type="ARBA" id="ARBA00023125"/>
    </source>
</evidence>
<evidence type="ECO:0000256" key="2">
    <source>
        <dbReference type="ARBA" id="ARBA00022908"/>
    </source>
</evidence>
<protein>
    <submittedName>
        <fullName evidence="6">Site-specific integrase</fullName>
    </submittedName>
</protein>
<name>A0A412K8D8_BIFAD</name>